<dbReference type="AlphaFoldDB" id="A0A392UEC2"/>
<dbReference type="GO" id="GO:0004869">
    <property type="term" value="F:cysteine-type endopeptidase inhibitor activity"/>
    <property type="evidence" value="ECO:0007669"/>
    <property type="project" value="UniProtKB-KW"/>
</dbReference>
<name>A0A392UEC2_9FABA</name>
<dbReference type="Gene3D" id="3.10.450.10">
    <property type="match status" value="1"/>
</dbReference>
<evidence type="ECO:0000313" key="5">
    <source>
        <dbReference type="Proteomes" id="UP000265520"/>
    </source>
</evidence>
<dbReference type="Proteomes" id="UP000265520">
    <property type="component" value="Unassembled WGS sequence"/>
</dbReference>
<organism evidence="4 5">
    <name type="scientific">Trifolium medium</name>
    <dbReference type="NCBI Taxonomy" id="97028"/>
    <lineage>
        <taxon>Eukaryota</taxon>
        <taxon>Viridiplantae</taxon>
        <taxon>Streptophyta</taxon>
        <taxon>Embryophyta</taxon>
        <taxon>Tracheophyta</taxon>
        <taxon>Spermatophyta</taxon>
        <taxon>Magnoliopsida</taxon>
        <taxon>eudicotyledons</taxon>
        <taxon>Gunneridae</taxon>
        <taxon>Pentapetalae</taxon>
        <taxon>rosids</taxon>
        <taxon>fabids</taxon>
        <taxon>Fabales</taxon>
        <taxon>Fabaceae</taxon>
        <taxon>Papilionoideae</taxon>
        <taxon>50 kb inversion clade</taxon>
        <taxon>NPAAA clade</taxon>
        <taxon>Hologalegina</taxon>
        <taxon>IRL clade</taxon>
        <taxon>Trifolieae</taxon>
        <taxon>Trifolium</taxon>
    </lineage>
</organism>
<dbReference type="Pfam" id="PF16845">
    <property type="entry name" value="SQAPI"/>
    <property type="match status" value="1"/>
</dbReference>
<accession>A0A392UEC2</accession>
<dbReference type="EMBL" id="LXQA010806131">
    <property type="protein sequence ID" value="MCI71889.1"/>
    <property type="molecule type" value="Genomic_DNA"/>
</dbReference>
<proteinExistence type="predicted"/>
<dbReference type="SUPFAM" id="SSF54403">
    <property type="entry name" value="Cystatin/monellin"/>
    <property type="match status" value="1"/>
</dbReference>
<evidence type="ECO:0000259" key="3">
    <source>
        <dbReference type="Pfam" id="PF16845"/>
    </source>
</evidence>
<keyword evidence="2" id="KW-0789">Thiol protease inhibitor</keyword>
<evidence type="ECO:0000256" key="2">
    <source>
        <dbReference type="ARBA" id="ARBA00022704"/>
    </source>
</evidence>
<feature type="non-terminal residue" evidence="4">
    <location>
        <position position="57"/>
    </location>
</feature>
<reference evidence="4 5" key="1">
    <citation type="journal article" date="2018" name="Front. Plant Sci.">
        <title>Red Clover (Trifolium pratense) and Zigzag Clover (T. medium) - A Picture of Genomic Similarities and Differences.</title>
        <authorList>
            <person name="Dluhosova J."/>
            <person name="Istvanek J."/>
            <person name="Nedelnik J."/>
            <person name="Repkova J."/>
        </authorList>
    </citation>
    <scope>NUCLEOTIDE SEQUENCE [LARGE SCALE GENOMIC DNA]</scope>
    <source>
        <strain evidence="5">cv. 10/8</strain>
        <tissue evidence="4">Leaf</tissue>
    </source>
</reference>
<keyword evidence="1" id="KW-0646">Protease inhibitor</keyword>
<dbReference type="InterPro" id="IPR000010">
    <property type="entry name" value="Cystatin_dom"/>
</dbReference>
<protein>
    <submittedName>
        <fullName evidence="4">Cysteine proteinase inhibitor</fullName>
    </submittedName>
</protein>
<evidence type="ECO:0000313" key="4">
    <source>
        <dbReference type="EMBL" id="MCI71889.1"/>
    </source>
</evidence>
<dbReference type="CDD" id="cd00042">
    <property type="entry name" value="CY"/>
    <property type="match status" value="1"/>
</dbReference>
<dbReference type="PANTHER" id="PTHR47364">
    <property type="entry name" value="CYSTEINE PROTEINASE INHIBITOR 5"/>
    <property type="match status" value="1"/>
</dbReference>
<dbReference type="InterPro" id="IPR046350">
    <property type="entry name" value="Cystatin_sf"/>
</dbReference>
<evidence type="ECO:0000256" key="1">
    <source>
        <dbReference type="ARBA" id="ARBA00022690"/>
    </source>
</evidence>
<sequence length="57" mass="6588">MKLYQQSKFHPINITDPYVIEIANFAVTEYNKQITSTTTMLKFEKVINAESKVLIHG</sequence>
<comment type="caution">
    <text evidence="4">The sequence shown here is derived from an EMBL/GenBank/DDBJ whole genome shotgun (WGS) entry which is preliminary data.</text>
</comment>
<dbReference type="PANTHER" id="PTHR47364:SF2">
    <property type="entry name" value="CYSTEINE PROTEINASE INHIBITOR 5"/>
    <property type="match status" value="1"/>
</dbReference>
<feature type="domain" description="Cystatin" evidence="3">
    <location>
        <begin position="13"/>
        <end position="54"/>
    </location>
</feature>
<keyword evidence="5" id="KW-1185">Reference proteome</keyword>